<name>A0ABQ8K1N9_9APHY</name>
<dbReference type="Gene3D" id="1.10.510.10">
    <property type="entry name" value="Transferase(Phosphotransferase) domain 1"/>
    <property type="match status" value="1"/>
</dbReference>
<evidence type="ECO:0000313" key="5">
    <source>
        <dbReference type="Proteomes" id="UP000814176"/>
    </source>
</evidence>
<dbReference type="RefSeq" id="XP_047773883.1">
    <property type="nucleotide sequence ID" value="XM_047926753.1"/>
</dbReference>
<dbReference type="GeneID" id="72007485"/>
<dbReference type="PANTHER" id="PTHR17583">
    <property type="entry name" value="PHOSPHOINOSITIDE 3-KINASE REGULATORY SUBUNIT 4"/>
    <property type="match status" value="1"/>
</dbReference>
<sequence length="527" mass="57571">MEGYIGQQWIASSLYDRISTRPFLSLVDKKWIAFQLPRALRDARNRKIPHGDIKSENILPTYLPLDDPSDFSFSFSTRAAGACYVAPERFYTAAENPAISAKKSRLAMEDGEGRRDGRVTEAMDCFSAGCVIAELFLEGPPLFTLSQLFKYREGEMSVESQLSAIGDEPVKNLIKQMTAVDPVVRPSFDTLLHTSRGSVFLESFYRSSTPTSRPSTRSPELLHSRQMPRLLPCDSGRRMESWSNLKSVEPFLVVDSAQEETVMDRKRAWVVCSTGPVALGHPVRHPHQELESRRGVEEQASADILMCRPPDERQGQVGHSGGGGAESPEEPSHPGGLGYRAVGSRGAIRYQDSLKRSGGTARPSAVDSEEAETSPAAAIAALVRQESGGSLESFAHRGSSGATGLPDSLDVVSPDVRAIVVGTQYRWTCAGARHHGGPGRPDEPYYGRARVLVERLGRSKDTILGPFTRGSVGGAHGYGRGYRQTNLQQRRRHLRFSTLAAPRELGILTVSQPLYQPASPAALADQP</sequence>
<dbReference type="InterPro" id="IPR011009">
    <property type="entry name" value="Kinase-like_dom_sf"/>
</dbReference>
<reference evidence="4 5" key="1">
    <citation type="journal article" date="2021" name="Environ. Microbiol.">
        <title>Gene family expansions and transcriptome signatures uncover fungal adaptations to wood decay.</title>
        <authorList>
            <person name="Hage H."/>
            <person name="Miyauchi S."/>
            <person name="Viragh M."/>
            <person name="Drula E."/>
            <person name="Min B."/>
            <person name="Chaduli D."/>
            <person name="Navarro D."/>
            <person name="Favel A."/>
            <person name="Norest M."/>
            <person name="Lesage-Meessen L."/>
            <person name="Balint B."/>
            <person name="Merenyi Z."/>
            <person name="de Eugenio L."/>
            <person name="Morin E."/>
            <person name="Martinez A.T."/>
            <person name="Baldrian P."/>
            <person name="Stursova M."/>
            <person name="Martinez M.J."/>
            <person name="Novotny C."/>
            <person name="Magnuson J.K."/>
            <person name="Spatafora J.W."/>
            <person name="Maurice S."/>
            <person name="Pangilinan J."/>
            <person name="Andreopoulos W."/>
            <person name="LaButti K."/>
            <person name="Hundley H."/>
            <person name="Na H."/>
            <person name="Kuo A."/>
            <person name="Barry K."/>
            <person name="Lipzen A."/>
            <person name="Henrissat B."/>
            <person name="Riley R."/>
            <person name="Ahrendt S."/>
            <person name="Nagy L.G."/>
            <person name="Grigoriev I.V."/>
            <person name="Martin F."/>
            <person name="Rosso M.N."/>
        </authorList>
    </citation>
    <scope>NUCLEOTIDE SEQUENCE [LARGE SCALE GENOMIC DNA]</scope>
    <source>
        <strain evidence="4 5">CIRM-BRFM 1785</strain>
    </source>
</reference>
<feature type="domain" description="Protein kinase" evidence="3">
    <location>
        <begin position="1"/>
        <end position="201"/>
    </location>
</feature>
<evidence type="ECO:0000313" key="4">
    <source>
        <dbReference type="EMBL" id="KAH9830588.1"/>
    </source>
</evidence>
<comment type="caution">
    <text evidence="4">The sequence shown here is derived from an EMBL/GenBank/DDBJ whole genome shotgun (WGS) entry which is preliminary data.</text>
</comment>
<dbReference type="PANTHER" id="PTHR17583:SF0">
    <property type="entry name" value="PHOSPHOINOSITIDE 3-KINASE REGULATORY SUBUNIT 4"/>
    <property type="match status" value="1"/>
</dbReference>
<feature type="region of interest" description="Disordered" evidence="2">
    <location>
        <begin position="309"/>
        <end position="373"/>
    </location>
</feature>
<dbReference type="Pfam" id="PF00069">
    <property type="entry name" value="Pkinase"/>
    <property type="match status" value="1"/>
</dbReference>
<evidence type="ECO:0000259" key="3">
    <source>
        <dbReference type="PROSITE" id="PS50011"/>
    </source>
</evidence>
<dbReference type="EMBL" id="JADCUA010000030">
    <property type="protein sequence ID" value="KAH9830588.1"/>
    <property type="molecule type" value="Genomic_DNA"/>
</dbReference>
<evidence type="ECO:0000256" key="1">
    <source>
        <dbReference type="ARBA" id="ARBA00022574"/>
    </source>
</evidence>
<organism evidence="4 5">
    <name type="scientific">Rhodofomes roseus</name>
    <dbReference type="NCBI Taxonomy" id="34475"/>
    <lineage>
        <taxon>Eukaryota</taxon>
        <taxon>Fungi</taxon>
        <taxon>Dikarya</taxon>
        <taxon>Basidiomycota</taxon>
        <taxon>Agaricomycotina</taxon>
        <taxon>Agaricomycetes</taxon>
        <taxon>Polyporales</taxon>
        <taxon>Rhodofomes</taxon>
    </lineage>
</organism>
<protein>
    <submittedName>
        <fullName evidence="4">Kinase-like domain-containing protein</fullName>
    </submittedName>
</protein>
<gene>
    <name evidence="4" type="ORF">C8Q71DRAFT_851152</name>
</gene>
<dbReference type="SUPFAM" id="SSF56112">
    <property type="entry name" value="Protein kinase-like (PK-like)"/>
    <property type="match status" value="1"/>
</dbReference>
<dbReference type="SMART" id="SM00220">
    <property type="entry name" value="S_TKc"/>
    <property type="match status" value="1"/>
</dbReference>
<keyword evidence="1" id="KW-0853">WD repeat</keyword>
<evidence type="ECO:0000256" key="2">
    <source>
        <dbReference type="SAM" id="MobiDB-lite"/>
    </source>
</evidence>
<dbReference type="InterPro" id="IPR045162">
    <property type="entry name" value="Vps15-like"/>
</dbReference>
<keyword evidence="5" id="KW-1185">Reference proteome</keyword>
<proteinExistence type="predicted"/>
<dbReference type="InterPro" id="IPR000719">
    <property type="entry name" value="Prot_kinase_dom"/>
</dbReference>
<dbReference type="PROSITE" id="PS50011">
    <property type="entry name" value="PROTEIN_KINASE_DOM"/>
    <property type="match status" value="1"/>
</dbReference>
<accession>A0ABQ8K1N9</accession>
<dbReference type="Proteomes" id="UP000814176">
    <property type="component" value="Unassembled WGS sequence"/>
</dbReference>